<evidence type="ECO:0000313" key="3">
    <source>
        <dbReference type="Proteomes" id="UP000275356"/>
    </source>
</evidence>
<dbReference type="EMBL" id="RKHQ01000002">
    <property type="protein sequence ID" value="ROR93418.1"/>
    <property type="molecule type" value="Genomic_DNA"/>
</dbReference>
<sequence>MTHAAVPEPADPAALARELAREGAAGGRTIVAIAGAPGSGKTTLAIRIVEELKLLGIGTATLPMDGFHLSNRVLVDLGRRERKGAIDTFDGVGFVTTLRRAREDRTHVLYVPGFDHGGGEPIAASIAIPPTAAVVVAEGNYLLDASDPWSEVASLVDHAWFVDVDDDLRRRRLVARHVATGKAPEAAVAWVELVDEVNARRIKASSARAERILRVD</sequence>
<gene>
    <name evidence="2" type="ORF">EDD28_2831</name>
</gene>
<protein>
    <submittedName>
        <fullName evidence="2">Phosphoribulokinase/uridine kinase family protein</fullName>
    </submittedName>
</protein>
<accession>A0A3N2D191</accession>
<evidence type="ECO:0000259" key="1">
    <source>
        <dbReference type="Pfam" id="PF00485"/>
    </source>
</evidence>
<organism evidence="2 3">
    <name type="scientific">Salana multivorans</name>
    <dbReference type="NCBI Taxonomy" id="120377"/>
    <lineage>
        <taxon>Bacteria</taxon>
        <taxon>Bacillati</taxon>
        <taxon>Actinomycetota</taxon>
        <taxon>Actinomycetes</taxon>
        <taxon>Micrococcales</taxon>
        <taxon>Beutenbergiaceae</taxon>
        <taxon>Salana</taxon>
    </lineage>
</organism>
<dbReference type="OrthoDB" id="3192509at2"/>
<dbReference type="PANTHER" id="PTHR10285">
    <property type="entry name" value="URIDINE KINASE"/>
    <property type="match status" value="1"/>
</dbReference>
<dbReference type="Gene3D" id="3.40.50.300">
    <property type="entry name" value="P-loop containing nucleotide triphosphate hydrolases"/>
    <property type="match status" value="2"/>
</dbReference>
<dbReference type="NCBIfam" id="NF006743">
    <property type="entry name" value="PRK09270.1-2"/>
    <property type="match status" value="1"/>
</dbReference>
<keyword evidence="3" id="KW-1185">Reference proteome</keyword>
<comment type="caution">
    <text evidence="2">The sequence shown here is derived from an EMBL/GenBank/DDBJ whole genome shotgun (WGS) entry which is preliminary data.</text>
</comment>
<feature type="domain" description="Phosphoribulokinase/uridine kinase" evidence="1">
    <location>
        <begin position="30"/>
        <end position="186"/>
    </location>
</feature>
<dbReference type="GO" id="GO:0005524">
    <property type="term" value="F:ATP binding"/>
    <property type="evidence" value="ECO:0007669"/>
    <property type="project" value="InterPro"/>
</dbReference>
<proteinExistence type="predicted"/>
<keyword evidence="2" id="KW-0808">Transferase</keyword>
<evidence type="ECO:0000313" key="2">
    <source>
        <dbReference type="EMBL" id="ROR93418.1"/>
    </source>
</evidence>
<dbReference type="GO" id="GO:0016301">
    <property type="term" value="F:kinase activity"/>
    <property type="evidence" value="ECO:0007669"/>
    <property type="project" value="UniProtKB-KW"/>
</dbReference>
<dbReference type="Proteomes" id="UP000275356">
    <property type="component" value="Unassembled WGS sequence"/>
</dbReference>
<dbReference type="InterPro" id="IPR006083">
    <property type="entry name" value="PRK/URK"/>
</dbReference>
<dbReference type="AlphaFoldDB" id="A0A3N2D191"/>
<keyword evidence="2" id="KW-0418">Kinase</keyword>
<name>A0A3N2D191_9MICO</name>
<dbReference type="SUPFAM" id="SSF52540">
    <property type="entry name" value="P-loop containing nucleoside triphosphate hydrolases"/>
    <property type="match status" value="1"/>
</dbReference>
<dbReference type="InterPro" id="IPR027417">
    <property type="entry name" value="P-loop_NTPase"/>
</dbReference>
<reference evidence="2 3" key="1">
    <citation type="submission" date="2018-11" db="EMBL/GenBank/DDBJ databases">
        <title>Sequencing the genomes of 1000 actinobacteria strains.</title>
        <authorList>
            <person name="Klenk H.-P."/>
        </authorList>
    </citation>
    <scope>NUCLEOTIDE SEQUENCE [LARGE SCALE GENOMIC DNA]</scope>
    <source>
        <strain evidence="2 3">DSM 13521</strain>
    </source>
</reference>
<dbReference type="Pfam" id="PF00485">
    <property type="entry name" value="PRK"/>
    <property type="match status" value="1"/>
</dbReference>